<evidence type="ECO:0000313" key="2">
    <source>
        <dbReference type="EMBL" id="KAF2279412.1"/>
    </source>
</evidence>
<protein>
    <submittedName>
        <fullName evidence="2">Uncharacterized protein</fullName>
    </submittedName>
</protein>
<dbReference type="Proteomes" id="UP000800097">
    <property type="component" value="Unassembled WGS sequence"/>
</dbReference>
<evidence type="ECO:0000313" key="3">
    <source>
        <dbReference type="Proteomes" id="UP000800097"/>
    </source>
</evidence>
<organism evidence="2 3">
    <name type="scientific">Westerdykella ornata</name>
    <dbReference type="NCBI Taxonomy" id="318751"/>
    <lineage>
        <taxon>Eukaryota</taxon>
        <taxon>Fungi</taxon>
        <taxon>Dikarya</taxon>
        <taxon>Ascomycota</taxon>
        <taxon>Pezizomycotina</taxon>
        <taxon>Dothideomycetes</taxon>
        <taxon>Pleosporomycetidae</taxon>
        <taxon>Pleosporales</taxon>
        <taxon>Sporormiaceae</taxon>
        <taxon>Westerdykella</taxon>
    </lineage>
</organism>
<reference evidence="2" key="1">
    <citation type="journal article" date="2020" name="Stud. Mycol.">
        <title>101 Dothideomycetes genomes: a test case for predicting lifestyles and emergence of pathogens.</title>
        <authorList>
            <person name="Haridas S."/>
            <person name="Albert R."/>
            <person name="Binder M."/>
            <person name="Bloem J."/>
            <person name="Labutti K."/>
            <person name="Salamov A."/>
            <person name="Andreopoulos B."/>
            <person name="Baker S."/>
            <person name="Barry K."/>
            <person name="Bills G."/>
            <person name="Bluhm B."/>
            <person name="Cannon C."/>
            <person name="Castanera R."/>
            <person name="Culley D."/>
            <person name="Daum C."/>
            <person name="Ezra D."/>
            <person name="Gonzalez J."/>
            <person name="Henrissat B."/>
            <person name="Kuo A."/>
            <person name="Liang C."/>
            <person name="Lipzen A."/>
            <person name="Lutzoni F."/>
            <person name="Magnuson J."/>
            <person name="Mondo S."/>
            <person name="Nolan M."/>
            <person name="Ohm R."/>
            <person name="Pangilinan J."/>
            <person name="Park H.-J."/>
            <person name="Ramirez L."/>
            <person name="Alfaro M."/>
            <person name="Sun H."/>
            <person name="Tritt A."/>
            <person name="Yoshinaga Y."/>
            <person name="Zwiers L.-H."/>
            <person name="Turgeon B."/>
            <person name="Goodwin S."/>
            <person name="Spatafora J."/>
            <person name="Crous P."/>
            <person name="Grigoriev I."/>
        </authorList>
    </citation>
    <scope>NUCLEOTIDE SEQUENCE</scope>
    <source>
        <strain evidence="2">CBS 379.55</strain>
    </source>
</reference>
<feature type="region of interest" description="Disordered" evidence="1">
    <location>
        <begin position="1"/>
        <end position="25"/>
    </location>
</feature>
<gene>
    <name evidence="2" type="ORF">EI97DRAFT_175619</name>
</gene>
<sequence length="151" mass="16900">MRNQAAVSKHAARSPAHMARETGKGEDAKGSYLARSEDEHVGLCRCIDWECWDYCLRCCFCIFRHLKVIVSDTGVMGTLILQIREEGGASNAVKESRRLQETYSRICVDISSVLILQHPQAIRNTAESHLANIAGIGGYGNCRYRTSRIRN</sequence>
<keyword evidence="3" id="KW-1185">Reference proteome</keyword>
<dbReference type="GeneID" id="54546637"/>
<dbReference type="EMBL" id="ML986486">
    <property type="protein sequence ID" value="KAF2279412.1"/>
    <property type="molecule type" value="Genomic_DNA"/>
</dbReference>
<dbReference type="AlphaFoldDB" id="A0A6A6JS72"/>
<proteinExistence type="predicted"/>
<accession>A0A6A6JS72</accession>
<name>A0A6A6JS72_WESOR</name>
<dbReference type="RefSeq" id="XP_033656951.1">
    <property type="nucleotide sequence ID" value="XM_033793462.1"/>
</dbReference>
<evidence type="ECO:0000256" key="1">
    <source>
        <dbReference type="SAM" id="MobiDB-lite"/>
    </source>
</evidence>